<feature type="domain" description="HTH araC/xylS-type" evidence="4">
    <location>
        <begin position="34"/>
        <end position="132"/>
    </location>
</feature>
<proteinExistence type="predicted"/>
<name>A0ABV9T398_9BACT</name>
<dbReference type="PANTHER" id="PTHR43280:SF2">
    <property type="entry name" value="HTH-TYPE TRANSCRIPTIONAL REGULATOR EXSA"/>
    <property type="match status" value="1"/>
</dbReference>
<dbReference type="RefSeq" id="WP_377065776.1">
    <property type="nucleotide sequence ID" value="NZ_JBHSJJ010000009.1"/>
</dbReference>
<dbReference type="Proteomes" id="UP001595818">
    <property type="component" value="Unassembled WGS sequence"/>
</dbReference>
<protein>
    <submittedName>
        <fullName evidence="5">Helix-turn-helix domain-containing protein</fullName>
    </submittedName>
</protein>
<keyword evidence="6" id="KW-1185">Reference proteome</keyword>
<evidence type="ECO:0000256" key="1">
    <source>
        <dbReference type="ARBA" id="ARBA00023015"/>
    </source>
</evidence>
<keyword evidence="1" id="KW-0805">Transcription regulation</keyword>
<evidence type="ECO:0000256" key="3">
    <source>
        <dbReference type="ARBA" id="ARBA00023163"/>
    </source>
</evidence>
<dbReference type="Pfam" id="PF12833">
    <property type="entry name" value="HTH_18"/>
    <property type="match status" value="1"/>
</dbReference>
<dbReference type="Gene3D" id="1.10.10.60">
    <property type="entry name" value="Homeodomain-like"/>
    <property type="match status" value="2"/>
</dbReference>
<reference evidence="6" key="1">
    <citation type="journal article" date="2019" name="Int. J. Syst. Evol. Microbiol.">
        <title>The Global Catalogue of Microorganisms (GCM) 10K type strain sequencing project: providing services to taxonomists for standard genome sequencing and annotation.</title>
        <authorList>
            <consortium name="The Broad Institute Genomics Platform"/>
            <consortium name="The Broad Institute Genome Sequencing Center for Infectious Disease"/>
            <person name="Wu L."/>
            <person name="Ma J."/>
        </authorList>
    </citation>
    <scope>NUCLEOTIDE SEQUENCE [LARGE SCALE GENOMIC DNA]</scope>
    <source>
        <strain evidence="6">CGMCC 4.7466</strain>
    </source>
</reference>
<dbReference type="PROSITE" id="PS01124">
    <property type="entry name" value="HTH_ARAC_FAMILY_2"/>
    <property type="match status" value="1"/>
</dbReference>
<dbReference type="SMART" id="SM00342">
    <property type="entry name" value="HTH_ARAC"/>
    <property type="match status" value="1"/>
</dbReference>
<keyword evidence="3" id="KW-0804">Transcription</keyword>
<dbReference type="SUPFAM" id="SSF46689">
    <property type="entry name" value="Homeodomain-like"/>
    <property type="match status" value="2"/>
</dbReference>
<accession>A0ABV9T398</accession>
<evidence type="ECO:0000313" key="5">
    <source>
        <dbReference type="EMBL" id="MFC4873179.1"/>
    </source>
</evidence>
<dbReference type="PANTHER" id="PTHR43280">
    <property type="entry name" value="ARAC-FAMILY TRANSCRIPTIONAL REGULATOR"/>
    <property type="match status" value="1"/>
</dbReference>
<evidence type="ECO:0000256" key="2">
    <source>
        <dbReference type="ARBA" id="ARBA00023125"/>
    </source>
</evidence>
<dbReference type="InterPro" id="IPR009057">
    <property type="entry name" value="Homeodomain-like_sf"/>
</dbReference>
<gene>
    <name evidence="5" type="ORF">ACFPFU_15880</name>
</gene>
<sequence>MFCAKVFQIDMDRNLQSEFSIFNDHKKHGDDIIQKAQMYLEKNYQDKISIKFLIKKLNLERRTFDRRFIKASGMTPLDYLQRVRIEAAKKSLENTRKTVNEIMYDVGYSDTKAFRNVFNRITGISPHDYKSKYNKEG</sequence>
<evidence type="ECO:0000259" key="4">
    <source>
        <dbReference type="PROSITE" id="PS01124"/>
    </source>
</evidence>
<keyword evidence="2" id="KW-0238">DNA-binding</keyword>
<dbReference type="EMBL" id="JBHSJJ010000009">
    <property type="protein sequence ID" value="MFC4873179.1"/>
    <property type="molecule type" value="Genomic_DNA"/>
</dbReference>
<comment type="caution">
    <text evidence="5">The sequence shown here is derived from an EMBL/GenBank/DDBJ whole genome shotgun (WGS) entry which is preliminary data.</text>
</comment>
<dbReference type="InterPro" id="IPR018060">
    <property type="entry name" value="HTH_AraC"/>
</dbReference>
<evidence type="ECO:0000313" key="6">
    <source>
        <dbReference type="Proteomes" id="UP001595818"/>
    </source>
</evidence>
<organism evidence="5 6">
    <name type="scientific">Negadavirga shengliensis</name>
    <dbReference type="NCBI Taxonomy" id="1389218"/>
    <lineage>
        <taxon>Bacteria</taxon>
        <taxon>Pseudomonadati</taxon>
        <taxon>Bacteroidota</taxon>
        <taxon>Cytophagia</taxon>
        <taxon>Cytophagales</taxon>
        <taxon>Cyclobacteriaceae</taxon>
        <taxon>Negadavirga</taxon>
    </lineage>
</organism>